<dbReference type="InParanoid" id="C5L5J9"/>
<protein>
    <submittedName>
        <fullName evidence="1">Uncharacterized protein</fullName>
    </submittedName>
</protein>
<dbReference type="RefSeq" id="XP_002776175.1">
    <property type="nucleotide sequence ID" value="XM_002776129.1"/>
</dbReference>
<accession>C5L5J9</accession>
<sequence length="61" mass="6733">MSTHSTISSFMSPSSQQGPGFNALLNLDIERVIASTKVTHTNRSTMSCIHRIMMALEHTRA</sequence>
<proteinExistence type="predicted"/>
<dbReference type="EMBL" id="GG679381">
    <property type="protein sequence ID" value="EER07991.1"/>
    <property type="molecule type" value="Genomic_DNA"/>
</dbReference>
<dbReference type="GeneID" id="9064108"/>
<name>C5L5J9_PERM5</name>
<organism evidence="2">
    <name type="scientific">Perkinsus marinus (strain ATCC 50983 / TXsc)</name>
    <dbReference type="NCBI Taxonomy" id="423536"/>
    <lineage>
        <taxon>Eukaryota</taxon>
        <taxon>Sar</taxon>
        <taxon>Alveolata</taxon>
        <taxon>Perkinsozoa</taxon>
        <taxon>Perkinsea</taxon>
        <taxon>Perkinsida</taxon>
        <taxon>Perkinsidae</taxon>
        <taxon>Perkinsus</taxon>
    </lineage>
</organism>
<evidence type="ECO:0000313" key="2">
    <source>
        <dbReference type="Proteomes" id="UP000007800"/>
    </source>
</evidence>
<reference evidence="1 2" key="1">
    <citation type="submission" date="2008-07" db="EMBL/GenBank/DDBJ databases">
        <authorList>
            <person name="El-Sayed N."/>
            <person name="Caler E."/>
            <person name="Inman J."/>
            <person name="Amedeo P."/>
            <person name="Hass B."/>
            <person name="Wortman J."/>
        </authorList>
    </citation>
    <scope>NUCLEOTIDE SEQUENCE [LARGE SCALE GENOMIC DNA]</scope>
    <source>
        <strain evidence="2">ATCC 50983 / TXsc</strain>
    </source>
</reference>
<evidence type="ECO:0000313" key="1">
    <source>
        <dbReference type="EMBL" id="EER07991.1"/>
    </source>
</evidence>
<dbReference type="AlphaFoldDB" id="C5L5J9"/>
<keyword evidence="2" id="KW-1185">Reference proteome</keyword>
<gene>
    <name evidence="1" type="ORF">Pmar_PMAR008575</name>
</gene>
<dbReference type="Proteomes" id="UP000007800">
    <property type="component" value="Unassembled WGS sequence"/>
</dbReference>